<dbReference type="InterPro" id="IPR055098">
    <property type="entry name" value="Ig_NUP210_3rd"/>
</dbReference>
<keyword evidence="5 9" id="KW-1133">Transmembrane helix</keyword>
<feature type="transmembrane region" description="Helical" evidence="9">
    <location>
        <begin position="1884"/>
        <end position="1904"/>
    </location>
</feature>
<dbReference type="InterPro" id="IPR008964">
    <property type="entry name" value="Invasin/intimin_cell_adhesion"/>
</dbReference>
<dbReference type="EMBL" id="GDJX01024929">
    <property type="protein sequence ID" value="JAT43007.1"/>
    <property type="molecule type" value="Transcribed_RNA"/>
</dbReference>
<evidence type="ECO:0000256" key="9">
    <source>
        <dbReference type="SAM" id="Phobius"/>
    </source>
</evidence>
<dbReference type="InterPro" id="IPR003343">
    <property type="entry name" value="Big_2"/>
</dbReference>
<feature type="chain" id="PRO_5008899522" evidence="10">
    <location>
        <begin position="20"/>
        <end position="1978"/>
    </location>
</feature>
<dbReference type="Pfam" id="PF24425">
    <property type="entry name" value="Ig_GP210_15th"/>
    <property type="match status" value="1"/>
</dbReference>
<dbReference type="Pfam" id="PF24427">
    <property type="entry name" value="Ig_GP210_16th"/>
    <property type="match status" value="1"/>
</dbReference>
<dbReference type="Pfam" id="PF22963">
    <property type="entry name" value="Ig_NUP210_3rd"/>
    <property type="match status" value="1"/>
</dbReference>
<dbReference type="InterPro" id="IPR056232">
    <property type="entry name" value="Ig_GP210_15th"/>
</dbReference>
<proteinExistence type="inferred from homology"/>
<keyword evidence="6 9" id="KW-0472">Membrane</keyword>
<sequence length="1978" mass="216977">MAALQVLLLLPLLLRAAGSASSSSGPHIADLNVLLPPRTTNPVQHRLLGTGGCFSWTWDHHDILHVEPEYNGSSHCSTSARLISIATYSGRKETAVYAADIGSGTVIRCEVFIDNISRIQIFHHSVKLDLEGLATLQVRAFDSEENVFSSLVGLQFMWQLIPESSDGDHFFHHLVHVPLKETPLTDCAGFCGDLDTQIKLEDGGMGSDLYVVKGIEIGHEIVIVQLLEPQFDRMMDKIVLTVAEAMSLHPPSPVFVIIGSLIQYRLRIIRRNNPKAVDLPSPFHRWSVSNSTVAEVDSLMGFVRALNLGTTSINVEDTRVVGHVQMSTMHVVVPDKLCLYIMSITNVTDSMEGTKSIPPSSMWYVVVGQEYVIHVKVFSSEPDSKEIHITENNELTLESDGTKIWDIFTVSNDMVAKYGWRNSRILKPHSQGQGSVTASLSYHRGEPEIAEVLKVMQQVTICDKVRIRFEDRMNHSQIIHLPWAPGVHQELELKAFGGCARSSRDYDWVSTNPASVSVSSSGFIQAKWLGRAIIKVTSMLDSMNFDEVVVEVSTPTSMVMIRGFPVEALVGTHFEAAVSLKTPDGSYFDRCDAFNSFVKWRVLSVSETFVVSNATRAESASDVLPHLNLFGHIYGCPCSWTYLYASSPGHAMLHATFSSKMQSPDLLFGGQIILQASAPIAAYSILVTCQAGNGNQFGGYCWEFPRGDSGVERADLGTLNELYLVPGTSMDVLVVGGPDRWDHGVEYIDSIEIQAEENLPAAGVTWKQAFTDTGTLYNILCQTVGNFNLVFSRGNLVGDDHPLPAVSTFEMALTCSFPSSITLLVNEQANTLDVISSSIQAERGPGKVRISPVVVANGRTIRLAAVGVHISGRPFANSSSLCLRWELNGCDGLTFWAEAHTVGKSGSNWERFLILENASGLCTVRATVIGLSEKMVSSLIEEAYPLLEEIGSSLSDAVRLQLVSSLRVVPGKVLLYFDREAKVNLSIVGGTCFLDAVINDTQVAEIVQPPESAHCSWMMIAARGLGNAVMTVYDIGLSPPIGTSALVKVADVDWIKIISEDEIGLMEGTTEPFELLAGTDDGNIFDCSMYFYMDIHAYMEDNVLVLTNEEGSFTTGNDGLHSSKFFLRAQSLGLTTFYVGVRRRSGQEIYSQIIRVEVYAPLRIHPDYIFLVPGASYVLALEGGPTFGSFSKFTCLDDETATIDGSSGRLTAMSIGNATIHASIYANGGTLICEAFAKVEVGIPSVMSLHLQSEYLCVGCQMPIYPSFPEGDLFSFYEVCKDYTWSVEDEKVLDFRPSQYSHFGSDKAPSVHSKEELYAYHLNNTDYRFINMLHGRSEGRTKVSVSFCCDFLSSGNTQPMYFKASQSLRVVPELPLALGLPITWVLPPYYTTSDLLPGSSESYRQSDSHHKKPSVMYSLLSSCGKDSHIQQDSIVIVGAKIKTRGSNVLSCIKAKDQSGRSEIAACIRVSEVAQVRATTKGSSDHVAYLSSDDKLEVAIGYTDDLGYPFFEANGVVQLDVKTNYPNLVSIHVPRDDNGSHCNDVVHLQARNRGVALVKIAIDHNPQKSVYILVSVGAQLYPMNPVLYVGHVLKFSRTGDGMNDPTSGKWCSANESVISIDRLSGEAHAHSEGVTQVIFEGPNLKLQTTATVQKMDLVSVNPPGEILTNVPFPTKGYKFSVLFSDLFDHISDANRTDLEVAYDCKVDPSFVGYVKPWSDNATGASYCIFFPYSPKYLVNSLSKFKDDGVEFLATGSNGILFVSIIASPKSAPHISGSGRALFIGGFSVSVDELNLTRGSNKTCITVAGNTEVEIHWNVRHQLSVKPVQKDNFGSLGCAEYEVEVLGGGTFTDKITIMLPATGQTAEVNVSYDDGEKNTPRGRSTFLRVAVLTCLILLILTVLIFLRFLERPDSSRPSGPPYLPVPGVAGYLTPDRRIAHDSQSSPHTPQPFVDYVRRTIDETPYYRREGRRRFDPQRTY</sequence>
<evidence type="ECO:0000256" key="7">
    <source>
        <dbReference type="ARBA" id="ARBA00023180"/>
    </source>
</evidence>
<dbReference type="InterPro" id="IPR055097">
    <property type="entry name" value="Ig_NUP210_2nd"/>
</dbReference>
<keyword evidence="7" id="KW-0325">Glycoprotein</keyword>
<dbReference type="Pfam" id="PF22962">
    <property type="entry name" value="Ig_NUP210_7th"/>
    <property type="match status" value="1"/>
</dbReference>
<protein>
    <submittedName>
        <fullName evidence="12">Nuclear pore membrane glycoprotein 210-like</fullName>
    </submittedName>
</protein>
<organism evidence="12">
    <name type="scientific">Anthurium amnicola</name>
    <dbReference type="NCBI Taxonomy" id="1678845"/>
    <lineage>
        <taxon>Eukaryota</taxon>
        <taxon>Viridiplantae</taxon>
        <taxon>Streptophyta</taxon>
        <taxon>Embryophyta</taxon>
        <taxon>Tracheophyta</taxon>
        <taxon>Spermatophyta</taxon>
        <taxon>Magnoliopsida</taxon>
        <taxon>Liliopsida</taxon>
        <taxon>Araceae</taxon>
        <taxon>Pothoideae</taxon>
        <taxon>Potheae</taxon>
        <taxon>Anthurium</taxon>
    </lineage>
</organism>
<dbReference type="PANTHER" id="PTHR23019">
    <property type="entry name" value="NUCLEAR PORE MEMBRANE GLYCOPROTEIN GP210-RELATED"/>
    <property type="match status" value="1"/>
</dbReference>
<keyword evidence="3 9" id="KW-0812">Transmembrane</keyword>
<dbReference type="InterPro" id="IPR055099">
    <property type="entry name" value="Ig_NUP210_7th"/>
</dbReference>
<dbReference type="Pfam" id="PF22969">
    <property type="entry name" value="Ig_NUP210_2nd"/>
    <property type="match status" value="1"/>
</dbReference>
<evidence type="ECO:0000256" key="10">
    <source>
        <dbReference type="SAM" id="SignalP"/>
    </source>
</evidence>
<evidence type="ECO:0000256" key="3">
    <source>
        <dbReference type="ARBA" id="ARBA00022692"/>
    </source>
</evidence>
<evidence type="ECO:0000256" key="8">
    <source>
        <dbReference type="ARBA" id="ARBA00023242"/>
    </source>
</evidence>
<dbReference type="InterPro" id="IPR055096">
    <property type="entry name" value="Ig_NUP210_1st"/>
</dbReference>
<dbReference type="SUPFAM" id="SSF49373">
    <property type="entry name" value="Invasin/intimin cell-adhesion fragments"/>
    <property type="match status" value="1"/>
</dbReference>
<dbReference type="InterPro" id="IPR056233">
    <property type="entry name" value="Ig_GP210_16th"/>
</dbReference>
<name>A0A1D1XKT8_9ARAE</name>
<dbReference type="SMART" id="SM00635">
    <property type="entry name" value="BID_2"/>
    <property type="match status" value="3"/>
</dbReference>
<keyword evidence="8" id="KW-0539">Nucleus</keyword>
<evidence type="ECO:0000256" key="6">
    <source>
        <dbReference type="ARBA" id="ARBA00023136"/>
    </source>
</evidence>
<comment type="similarity">
    <text evidence="2">Belongs to the NUP210 family.</text>
</comment>
<dbReference type="InterPro" id="IPR045197">
    <property type="entry name" value="NUP210-like"/>
</dbReference>
<dbReference type="Pfam" id="PF22967">
    <property type="entry name" value="Ig_NUP210_1st"/>
    <property type="match status" value="1"/>
</dbReference>
<accession>A0A1D1XKT8</accession>
<feature type="signal peptide" evidence="10">
    <location>
        <begin position="1"/>
        <end position="19"/>
    </location>
</feature>
<evidence type="ECO:0000313" key="12">
    <source>
        <dbReference type="EMBL" id="JAT43007.1"/>
    </source>
</evidence>
<keyword evidence="4 10" id="KW-0732">Signal</keyword>
<evidence type="ECO:0000256" key="4">
    <source>
        <dbReference type="ARBA" id="ARBA00022729"/>
    </source>
</evidence>
<feature type="domain" description="BIG2" evidence="11">
    <location>
        <begin position="1158"/>
        <end position="1234"/>
    </location>
</feature>
<evidence type="ECO:0000259" key="11">
    <source>
        <dbReference type="SMART" id="SM00635"/>
    </source>
</evidence>
<dbReference type="PANTHER" id="PTHR23019:SF0">
    <property type="entry name" value="NUCLEAR PORE MEMBRANE GLYCOPROTEIN 210"/>
    <property type="match status" value="1"/>
</dbReference>
<evidence type="ECO:0000256" key="2">
    <source>
        <dbReference type="ARBA" id="ARBA00007313"/>
    </source>
</evidence>
<gene>
    <name evidence="12" type="primary">NUP210L_2</name>
    <name evidence="12" type="ORF">g.116987</name>
</gene>
<evidence type="ECO:0000256" key="1">
    <source>
        <dbReference type="ARBA" id="ARBA00004590"/>
    </source>
</evidence>
<reference evidence="12" key="1">
    <citation type="submission" date="2015-07" db="EMBL/GenBank/DDBJ databases">
        <title>Transcriptome Assembly of Anthurium amnicola.</title>
        <authorList>
            <person name="Suzuki J."/>
        </authorList>
    </citation>
    <scope>NUCLEOTIDE SEQUENCE</scope>
</reference>
<comment type="subcellular location">
    <subcellularLocation>
        <location evidence="1">Nucleus membrane</location>
        <topology evidence="1">Single-pass membrane protein</topology>
    </subcellularLocation>
</comment>
<feature type="domain" description="BIG2" evidence="11">
    <location>
        <begin position="1573"/>
        <end position="1650"/>
    </location>
</feature>
<feature type="domain" description="BIG2" evidence="11">
    <location>
        <begin position="474"/>
        <end position="550"/>
    </location>
</feature>
<dbReference type="GO" id="GO:0031965">
    <property type="term" value="C:nuclear membrane"/>
    <property type="evidence" value="ECO:0007669"/>
    <property type="project" value="UniProtKB-SubCell"/>
</dbReference>
<evidence type="ECO:0000256" key="5">
    <source>
        <dbReference type="ARBA" id="ARBA00022989"/>
    </source>
</evidence>